<dbReference type="EMBL" id="SJDT01000004">
    <property type="protein sequence ID" value="TBW21429.1"/>
    <property type="molecule type" value="Genomic_DNA"/>
</dbReference>
<evidence type="ECO:0000313" key="3">
    <source>
        <dbReference type="EMBL" id="TBW21429.1"/>
    </source>
</evidence>
<dbReference type="InterPro" id="IPR012337">
    <property type="entry name" value="RNaseH-like_sf"/>
</dbReference>
<dbReference type="Pfam" id="PF00533">
    <property type="entry name" value="BRCT"/>
    <property type="match status" value="1"/>
</dbReference>
<dbReference type="InterPro" id="IPR036397">
    <property type="entry name" value="RNaseH_sf"/>
</dbReference>
<protein>
    <submittedName>
        <fullName evidence="3">DNA polymerase III subunit epsilon</fullName>
    </submittedName>
</protein>
<dbReference type="PANTHER" id="PTHR30231:SF42">
    <property type="entry name" value="EXONUCLEASE"/>
    <property type="match status" value="1"/>
</dbReference>
<dbReference type="InterPro" id="IPR036420">
    <property type="entry name" value="BRCT_dom_sf"/>
</dbReference>
<name>A0A4Q9UZH8_9ACTO</name>
<feature type="compositionally biased region" description="Low complexity" evidence="1">
    <location>
        <begin position="197"/>
        <end position="207"/>
    </location>
</feature>
<dbReference type="Proteomes" id="UP000293036">
    <property type="component" value="Unassembled WGS sequence"/>
</dbReference>
<evidence type="ECO:0000313" key="4">
    <source>
        <dbReference type="Proteomes" id="UP000293036"/>
    </source>
</evidence>
<dbReference type="GO" id="GO:0003676">
    <property type="term" value="F:nucleic acid binding"/>
    <property type="evidence" value="ECO:0007669"/>
    <property type="project" value="InterPro"/>
</dbReference>
<dbReference type="InterPro" id="IPR013520">
    <property type="entry name" value="Ribonucl_H"/>
</dbReference>
<dbReference type="InterPro" id="IPR001357">
    <property type="entry name" value="BRCT_dom"/>
</dbReference>
<accession>A0A4Q9UZH8</accession>
<evidence type="ECO:0000259" key="2">
    <source>
        <dbReference type="PROSITE" id="PS50172"/>
    </source>
</evidence>
<feature type="region of interest" description="Disordered" evidence="1">
    <location>
        <begin position="191"/>
        <end position="215"/>
    </location>
</feature>
<dbReference type="PANTHER" id="PTHR30231">
    <property type="entry name" value="DNA POLYMERASE III SUBUNIT EPSILON"/>
    <property type="match status" value="1"/>
</dbReference>
<comment type="caution">
    <text evidence="3">The sequence shown here is derived from an EMBL/GenBank/DDBJ whole genome shotgun (WGS) entry which is preliminary data.</text>
</comment>
<dbReference type="Gene3D" id="3.30.420.10">
    <property type="entry name" value="Ribonuclease H-like superfamily/Ribonuclease H"/>
    <property type="match status" value="1"/>
</dbReference>
<organism evidence="3 4">
    <name type="scientific">Arcanobacterium bovis</name>
    <dbReference type="NCBI Taxonomy" id="2529275"/>
    <lineage>
        <taxon>Bacteria</taxon>
        <taxon>Bacillati</taxon>
        <taxon>Actinomycetota</taxon>
        <taxon>Actinomycetes</taxon>
        <taxon>Actinomycetales</taxon>
        <taxon>Actinomycetaceae</taxon>
        <taxon>Arcanobacterium</taxon>
    </lineage>
</organism>
<dbReference type="GO" id="GO:0008408">
    <property type="term" value="F:3'-5' exonuclease activity"/>
    <property type="evidence" value="ECO:0007669"/>
    <property type="project" value="TreeGrafter"/>
</dbReference>
<reference evidence="3 4" key="1">
    <citation type="submission" date="2019-02" db="EMBL/GenBank/DDBJ databases">
        <title>Arcanobacterium bovis sp. nov., isolated from the milk of a cow with mastitis.</title>
        <authorList>
            <person name="Sammra O."/>
            <person name="Foster G."/>
            <person name="Hassan A."/>
            <person name="Alssahen M."/>
            <person name="Laemmler C."/>
            <person name="Borowiak M."/>
            <person name="Malorny B."/>
            <person name="Abdulmawjood A."/>
        </authorList>
    </citation>
    <scope>NUCLEOTIDE SEQUENCE [LARGE SCALE GENOMIC DNA]</scope>
    <source>
        <strain evidence="3 4">C605018/01/1</strain>
    </source>
</reference>
<dbReference type="SUPFAM" id="SSF52113">
    <property type="entry name" value="BRCT domain"/>
    <property type="match status" value="1"/>
</dbReference>
<dbReference type="SMART" id="SM00479">
    <property type="entry name" value="EXOIII"/>
    <property type="match status" value="1"/>
</dbReference>
<dbReference type="OrthoDB" id="9803913at2"/>
<dbReference type="Pfam" id="PF00929">
    <property type="entry name" value="RNase_T"/>
    <property type="match status" value="1"/>
</dbReference>
<keyword evidence="4" id="KW-1185">Reference proteome</keyword>
<gene>
    <name evidence="3" type="ORF">EZJ44_05635</name>
</gene>
<dbReference type="SUPFAM" id="SSF53098">
    <property type="entry name" value="Ribonuclease H-like"/>
    <property type="match status" value="1"/>
</dbReference>
<dbReference type="CDD" id="cd17748">
    <property type="entry name" value="BRCT_DNA_ligase_like"/>
    <property type="match status" value="1"/>
</dbReference>
<dbReference type="Gene3D" id="1.20.5.140">
    <property type="match status" value="1"/>
</dbReference>
<dbReference type="AlphaFoldDB" id="A0A4Q9UZH8"/>
<dbReference type="GO" id="GO:0005829">
    <property type="term" value="C:cytosol"/>
    <property type="evidence" value="ECO:0007669"/>
    <property type="project" value="TreeGrafter"/>
</dbReference>
<proteinExistence type="predicted"/>
<evidence type="ECO:0000256" key="1">
    <source>
        <dbReference type="SAM" id="MobiDB-lite"/>
    </source>
</evidence>
<dbReference type="PROSITE" id="PS50172">
    <property type="entry name" value="BRCT"/>
    <property type="match status" value="1"/>
</dbReference>
<feature type="domain" description="BRCT" evidence="2">
    <location>
        <begin position="227"/>
        <end position="306"/>
    </location>
</feature>
<sequence>MQPFVALDFETANSNRASACSVGLVRFDDAGAPADSFYTLIRPHDSMSEFHWGNVRIHGIEAHHVANSPEWGDLFAQISDFVADLPLVAHNMAFDGYVLSDLNHLYGFAPLENPRSCTLRLSRALLTHELPKKNLDAVFQHYFPDEQFLHHRAIDDAYAAGKIFAQFQREYGYDHLCAVCPPIVGYSDAARQRGRSRTVGTSGSRRQGAGGASMTPDQREAFKRACIGSGILAGERVCVTGTVPGFSRAEFKAIVQAAGASVAGSVGPSTTIVVVGGDDAVPLRERPNPSSKLREALRFESLGIPIKILTAREFFGLFG</sequence>
<dbReference type="Gene3D" id="3.40.50.10190">
    <property type="entry name" value="BRCT domain"/>
    <property type="match status" value="1"/>
</dbReference>
<dbReference type="RefSeq" id="WP_131281184.1">
    <property type="nucleotide sequence ID" value="NZ_JBHSLR010000006.1"/>
</dbReference>